<organism evidence="1 2">
    <name type="scientific">Limnospira fusiformis PMC 851.14</name>
    <dbReference type="NCBI Taxonomy" id="2219512"/>
    <lineage>
        <taxon>Bacteria</taxon>
        <taxon>Bacillati</taxon>
        <taxon>Cyanobacteriota</taxon>
        <taxon>Cyanophyceae</taxon>
        <taxon>Oscillatoriophycideae</taxon>
        <taxon>Oscillatoriales</taxon>
        <taxon>Sirenicapillariaceae</taxon>
        <taxon>Limnospira</taxon>
    </lineage>
</organism>
<keyword evidence="2" id="KW-1185">Reference proteome</keyword>
<dbReference type="RefSeq" id="WP_368662953.1">
    <property type="nucleotide sequence ID" value="NZ_JBBWYZ010000006.1"/>
</dbReference>
<proteinExistence type="predicted"/>
<dbReference type="EMBL" id="JBBWYZ010000006">
    <property type="protein sequence ID" value="MEK9511756.1"/>
    <property type="molecule type" value="Genomic_DNA"/>
</dbReference>
<dbReference type="Proteomes" id="UP001387447">
    <property type="component" value="Unassembled WGS sequence"/>
</dbReference>
<accession>A0ABU9EIK3</accession>
<gene>
    <name evidence="1" type="ORF">AAEJ74_08635</name>
</gene>
<name>A0ABU9EIK3_LIMFS</name>
<evidence type="ECO:0000313" key="2">
    <source>
        <dbReference type="Proteomes" id="UP001387447"/>
    </source>
</evidence>
<evidence type="ECO:0000313" key="1">
    <source>
        <dbReference type="EMBL" id="MEK9511756.1"/>
    </source>
</evidence>
<comment type="caution">
    <text evidence="1">The sequence shown here is derived from an EMBL/GenBank/DDBJ whole genome shotgun (WGS) entry which is preliminary data.</text>
</comment>
<protein>
    <submittedName>
        <fullName evidence="1">Uncharacterized protein</fullName>
    </submittedName>
</protein>
<reference evidence="1 2" key="1">
    <citation type="journal article" date="2024" name="Front. Microbiol.">
        <title>Transcriptomic insights into the dominance of two phototrophs throughout the water column of a tropical hypersaline-alkaline crater lake (Dziani Dzaha, Mayotte).</title>
        <authorList>
            <person name="Duperron S."/>
            <person name="Halary S."/>
            <person name="Bouly J.-P."/>
            <person name="Roussel T."/>
            <person name="Hugoni M."/>
            <person name="Bruto M."/>
            <person name="Oger P."/>
            <person name="Duval C."/>
            <person name="Woo A."/>
            <person name="Jezequiel D."/>
            <person name="Ader M."/>
            <person name="Leboulanger C."/>
            <person name="Agogue H."/>
            <person name="Grossi V."/>
            <person name="Trousselier M."/>
            <person name="Bernard C."/>
        </authorList>
    </citation>
    <scope>NUCLEOTIDE SEQUENCE [LARGE SCALE GENOMIC DNA]</scope>
    <source>
        <strain evidence="1 2">PMC 851.14</strain>
    </source>
</reference>
<sequence>MEHTSQLYTPALSPPPFCVVRSHFSQFHQISTSNNAPNVM</sequence>